<gene>
    <name evidence="1" type="ORF">AMELA_G00293290</name>
</gene>
<dbReference type="InterPro" id="IPR014748">
    <property type="entry name" value="Enoyl-CoA_hydra_C"/>
</dbReference>
<dbReference type="Gene3D" id="1.10.12.10">
    <property type="entry name" value="Lyase 2-enoyl-coa Hydratase, Chain A, domain 2"/>
    <property type="match status" value="1"/>
</dbReference>
<sequence>MVSSLEVFQRASSARVNWNKTDALLLGEWQEENIPHLPQECSWSKEGLRILGIFFGTDRYMQKNWDGLTDKVIEKLNRWRLIQSQLSHRGRVLVINNLAASMLWHRLTVLDPPQELLHQLQKCFVDFVWSGHHWIPSGALSLLMCEGGQSLILLQAKVKALRLQTAQKLLYYPSTVPWVSFGLAVLRFGGGIGLDRQLFLMSKSATKAIPVSQYYGTVFKIWAQLMTQRKDHYGLNEPLFYNTWFPEQTESRSEIIAFISARVAKVGDLIDQYKREWIQVHQLSREIGGRSERIVGNVVRTLKALFPTPLWTFINDYMTGDPDQTPFPEMYMTPSEAPDNDGTGQLLSYARLRNVPFSIITKDQLYNFCMKNELSRELKGRTDTKWRIHLSTPPSQSPTWRVLYKRPLPKRSGDLQWRVLHSAMPTNTFLFKCNLTDSPLCSRVFPDKDSLFVRDLEIAGVTAGRSPVEVQGTKINLLYSRDHSVTEGLDYVIQMYVSVRSVGDITASARSRKRSWFTTDRITEEPREQQEEEEKNASVQTTLSTWGLRFENKLLYLTGRVLPAERILQGARAYEYNP</sequence>
<protein>
    <submittedName>
        <fullName evidence="1">Uncharacterized protein</fullName>
    </submittedName>
</protein>
<dbReference type="EMBL" id="JAAGNN010000030">
    <property type="protein sequence ID" value="KAF4070274.1"/>
    <property type="molecule type" value="Genomic_DNA"/>
</dbReference>
<evidence type="ECO:0000313" key="2">
    <source>
        <dbReference type="Proteomes" id="UP000593565"/>
    </source>
</evidence>
<reference evidence="1 2" key="1">
    <citation type="submission" date="2020-02" db="EMBL/GenBank/DDBJ databases">
        <title>A chromosome-scale genome assembly of the black bullhead catfish (Ameiurus melas).</title>
        <authorList>
            <person name="Wen M."/>
            <person name="Zham M."/>
            <person name="Cabau C."/>
            <person name="Klopp C."/>
            <person name="Donnadieu C."/>
            <person name="Roques C."/>
            <person name="Bouchez O."/>
            <person name="Lampietro C."/>
            <person name="Jouanno E."/>
            <person name="Herpin A."/>
            <person name="Louis A."/>
            <person name="Berthelot C."/>
            <person name="Parey E."/>
            <person name="Roest-Crollius H."/>
            <person name="Braasch I."/>
            <person name="Postlethwait J."/>
            <person name="Robinson-Rechavi M."/>
            <person name="Echchiki A."/>
            <person name="Begum T."/>
            <person name="Montfort J."/>
            <person name="Schartl M."/>
            <person name="Bobe J."/>
            <person name="Guiguen Y."/>
        </authorList>
    </citation>
    <scope>NUCLEOTIDE SEQUENCE [LARGE SCALE GENOMIC DNA]</scope>
    <source>
        <strain evidence="1">M_S1</strain>
        <tissue evidence="1">Blood</tissue>
    </source>
</reference>
<comment type="caution">
    <text evidence="1">The sequence shown here is derived from an EMBL/GenBank/DDBJ whole genome shotgun (WGS) entry which is preliminary data.</text>
</comment>
<dbReference type="Proteomes" id="UP000593565">
    <property type="component" value="Unassembled WGS sequence"/>
</dbReference>
<proteinExistence type="predicted"/>
<dbReference type="AlphaFoldDB" id="A0A7J5ZI17"/>
<keyword evidence="2" id="KW-1185">Reference proteome</keyword>
<name>A0A7J5ZI17_AMEME</name>
<accession>A0A7J5ZI17</accession>
<organism evidence="1 2">
    <name type="scientific">Ameiurus melas</name>
    <name type="common">Black bullhead</name>
    <name type="synonym">Silurus melas</name>
    <dbReference type="NCBI Taxonomy" id="219545"/>
    <lineage>
        <taxon>Eukaryota</taxon>
        <taxon>Metazoa</taxon>
        <taxon>Chordata</taxon>
        <taxon>Craniata</taxon>
        <taxon>Vertebrata</taxon>
        <taxon>Euteleostomi</taxon>
        <taxon>Actinopterygii</taxon>
        <taxon>Neopterygii</taxon>
        <taxon>Teleostei</taxon>
        <taxon>Ostariophysi</taxon>
        <taxon>Siluriformes</taxon>
        <taxon>Ictaluridae</taxon>
        <taxon>Ameiurus</taxon>
    </lineage>
</organism>
<evidence type="ECO:0000313" key="1">
    <source>
        <dbReference type="EMBL" id="KAF4070274.1"/>
    </source>
</evidence>